<dbReference type="PROSITE" id="PS50893">
    <property type="entry name" value="ABC_TRANSPORTER_2"/>
    <property type="match status" value="1"/>
</dbReference>
<comment type="similarity">
    <text evidence="1">Belongs to the ABC transporter superfamily.</text>
</comment>
<dbReference type="SUPFAM" id="SSF52540">
    <property type="entry name" value="P-loop containing nucleoside triphosphate hydrolases"/>
    <property type="match status" value="1"/>
</dbReference>
<accession>A0A9J6PA38</accession>
<dbReference type="InterPro" id="IPR003439">
    <property type="entry name" value="ABC_transporter-like_ATP-bd"/>
</dbReference>
<dbReference type="Proteomes" id="UP001055804">
    <property type="component" value="Unassembled WGS sequence"/>
</dbReference>
<feature type="domain" description="ABC transporter" evidence="6">
    <location>
        <begin position="2"/>
        <end position="230"/>
    </location>
</feature>
<dbReference type="SMART" id="SM00382">
    <property type="entry name" value="AAA"/>
    <property type="match status" value="1"/>
</dbReference>
<dbReference type="CDD" id="cd03224">
    <property type="entry name" value="ABC_TM1139_LivF_branched"/>
    <property type="match status" value="1"/>
</dbReference>
<dbReference type="InterPro" id="IPR052156">
    <property type="entry name" value="BCAA_Transport_ATP-bd_LivF"/>
</dbReference>
<gene>
    <name evidence="7" type="ORF">NJQ99_05560</name>
</gene>
<dbReference type="InterPro" id="IPR003593">
    <property type="entry name" value="AAA+_ATPase"/>
</dbReference>
<dbReference type="RefSeq" id="WP_269331797.1">
    <property type="nucleotide sequence ID" value="NZ_JAMZFT010000001.1"/>
</dbReference>
<evidence type="ECO:0000313" key="7">
    <source>
        <dbReference type="EMBL" id="MCP1335869.1"/>
    </source>
</evidence>
<dbReference type="InterPro" id="IPR017871">
    <property type="entry name" value="ABC_transporter-like_CS"/>
</dbReference>
<dbReference type="InterPro" id="IPR027417">
    <property type="entry name" value="P-loop_NTPase"/>
</dbReference>
<reference evidence="7" key="1">
    <citation type="submission" date="2022-06" db="EMBL/GenBank/DDBJ databases">
        <title>Isolation and Genomics of Futiania mangrovii gen. nov., sp. nov., a Rare and Metabolically-versatile member in the Class Alphaproteobacteria.</title>
        <authorList>
            <person name="Liu L."/>
            <person name="Huang W.-C."/>
            <person name="Pan J."/>
            <person name="Li J."/>
            <person name="Huang Y."/>
            <person name="Du H."/>
            <person name="Liu Y."/>
            <person name="Li M."/>
        </authorList>
    </citation>
    <scope>NUCLEOTIDE SEQUENCE</scope>
    <source>
        <strain evidence="7">FT118</strain>
    </source>
</reference>
<evidence type="ECO:0000313" key="8">
    <source>
        <dbReference type="Proteomes" id="UP001055804"/>
    </source>
</evidence>
<evidence type="ECO:0000256" key="3">
    <source>
        <dbReference type="ARBA" id="ARBA00022741"/>
    </source>
</evidence>
<sequence length="230" mass="25492">MLEVENLHTYYGPSHILHGVSLSVPEGKVVALLGRNGAGKTTTLRSIIGLTPPRRGHVRFRGEDITGARPHRLARLGLSYMPETRGIFPSLSVEENLTLVAGRREGRWTLERVYELFPRLRERRRNGGAQLSGGEQQMLAIARALLLNPEVLLLDEPTEGLAPIVVRDIRERLAFVKEAGMTVLLVEQNFRFATQLADHLYVLGKGAVQWSGTPAEIEAEPGVLHTWLGV</sequence>
<keyword evidence="5" id="KW-0029">Amino-acid transport</keyword>
<evidence type="ECO:0000256" key="2">
    <source>
        <dbReference type="ARBA" id="ARBA00022448"/>
    </source>
</evidence>
<dbReference type="PANTHER" id="PTHR43820">
    <property type="entry name" value="HIGH-AFFINITY BRANCHED-CHAIN AMINO ACID TRANSPORT ATP-BINDING PROTEIN LIVF"/>
    <property type="match status" value="1"/>
</dbReference>
<dbReference type="AlphaFoldDB" id="A0A9J6PA38"/>
<keyword evidence="3" id="KW-0547">Nucleotide-binding</keyword>
<evidence type="ECO:0000256" key="5">
    <source>
        <dbReference type="ARBA" id="ARBA00022970"/>
    </source>
</evidence>
<dbReference type="Gene3D" id="3.40.50.300">
    <property type="entry name" value="P-loop containing nucleotide triphosphate hydrolases"/>
    <property type="match status" value="1"/>
</dbReference>
<dbReference type="GO" id="GO:0015807">
    <property type="term" value="P:L-amino acid transport"/>
    <property type="evidence" value="ECO:0007669"/>
    <property type="project" value="TreeGrafter"/>
</dbReference>
<dbReference type="GO" id="GO:0005524">
    <property type="term" value="F:ATP binding"/>
    <property type="evidence" value="ECO:0007669"/>
    <property type="project" value="UniProtKB-KW"/>
</dbReference>
<name>A0A9J6PA38_9PROT</name>
<dbReference type="Pfam" id="PF00005">
    <property type="entry name" value="ABC_tran"/>
    <property type="match status" value="1"/>
</dbReference>
<organism evidence="7 8">
    <name type="scientific">Futiania mangrovi</name>
    <dbReference type="NCBI Taxonomy" id="2959716"/>
    <lineage>
        <taxon>Bacteria</taxon>
        <taxon>Pseudomonadati</taxon>
        <taxon>Pseudomonadota</taxon>
        <taxon>Alphaproteobacteria</taxon>
        <taxon>Futianiales</taxon>
        <taxon>Futianiaceae</taxon>
        <taxon>Futiania</taxon>
    </lineage>
</organism>
<keyword evidence="2" id="KW-0813">Transport</keyword>
<dbReference type="EMBL" id="JAMZFT010000001">
    <property type="protein sequence ID" value="MCP1335869.1"/>
    <property type="molecule type" value="Genomic_DNA"/>
</dbReference>
<dbReference type="GO" id="GO:0015658">
    <property type="term" value="F:branched-chain amino acid transmembrane transporter activity"/>
    <property type="evidence" value="ECO:0007669"/>
    <property type="project" value="TreeGrafter"/>
</dbReference>
<evidence type="ECO:0000256" key="4">
    <source>
        <dbReference type="ARBA" id="ARBA00022840"/>
    </source>
</evidence>
<protein>
    <submittedName>
        <fullName evidence="7">ABC transporter ATP-binding protein</fullName>
    </submittedName>
</protein>
<dbReference type="GO" id="GO:0016887">
    <property type="term" value="F:ATP hydrolysis activity"/>
    <property type="evidence" value="ECO:0007669"/>
    <property type="project" value="InterPro"/>
</dbReference>
<comment type="caution">
    <text evidence="7">The sequence shown here is derived from an EMBL/GenBank/DDBJ whole genome shotgun (WGS) entry which is preliminary data.</text>
</comment>
<evidence type="ECO:0000256" key="1">
    <source>
        <dbReference type="ARBA" id="ARBA00005417"/>
    </source>
</evidence>
<proteinExistence type="inferred from homology"/>
<keyword evidence="4 7" id="KW-0067">ATP-binding</keyword>
<dbReference type="PANTHER" id="PTHR43820:SF2">
    <property type="entry name" value="ABC TRANSPORTER ATP-BINDING PROTEIN"/>
    <property type="match status" value="1"/>
</dbReference>
<evidence type="ECO:0000259" key="6">
    <source>
        <dbReference type="PROSITE" id="PS50893"/>
    </source>
</evidence>
<dbReference type="PROSITE" id="PS00211">
    <property type="entry name" value="ABC_TRANSPORTER_1"/>
    <property type="match status" value="1"/>
</dbReference>
<keyword evidence="8" id="KW-1185">Reference proteome</keyword>